<evidence type="ECO:0000259" key="2">
    <source>
        <dbReference type="SMART" id="SM00235"/>
    </source>
</evidence>
<evidence type="ECO:0000313" key="4">
    <source>
        <dbReference type="Proteomes" id="UP001295740"/>
    </source>
</evidence>
<sequence length="290" mass="32086">MTLKYGVVAALFLMQTLASPGIKPAGDVPNLSKRYFMIKPDGSGTKGKPWPEAKVQWCLDGVGSEGDEYEKLLQLVKDSWKLWQDAVAPYSSLQFEPSKSHGKPVCDDKDKDGEVLHIEFGGEQGSWADLGYAGKGQEHVLHLSPTATAALCAHELGHVFGLEHEHQKPAAWQEDSDESYSDTFPFRFYCANLADYDALKDRSDIADLCKDYNAATAAGFSAANWLPFRPSPRNYEIDAFVDLDSIMMYSSTSGSKNGKPVYLKQDESEISENEKPSMGDIRAIARLYPK</sequence>
<dbReference type="GO" id="GO:0006508">
    <property type="term" value="P:proteolysis"/>
    <property type="evidence" value="ECO:0007669"/>
    <property type="project" value="InterPro"/>
</dbReference>
<feature type="chain" id="PRO_5042606916" evidence="1">
    <location>
        <begin position="19"/>
        <end position="290"/>
    </location>
</feature>
<keyword evidence="4" id="KW-1185">Reference proteome</keyword>
<feature type="domain" description="Peptidase metallopeptidase" evidence="2">
    <location>
        <begin position="46"/>
        <end position="198"/>
    </location>
</feature>
<dbReference type="GO" id="GO:0008270">
    <property type="term" value="F:zinc ion binding"/>
    <property type="evidence" value="ECO:0007669"/>
    <property type="project" value="InterPro"/>
</dbReference>
<dbReference type="Proteomes" id="UP001295740">
    <property type="component" value="Unassembled WGS sequence"/>
</dbReference>
<protein>
    <submittedName>
        <fullName evidence="3">Uu.00g064490.m01.CDS01</fullName>
    </submittedName>
</protein>
<dbReference type="SUPFAM" id="SSF55486">
    <property type="entry name" value="Metalloproteases ('zincins'), catalytic domain"/>
    <property type="match status" value="1"/>
</dbReference>
<dbReference type="InterPro" id="IPR006026">
    <property type="entry name" value="Peptidase_Metallo"/>
</dbReference>
<dbReference type="GO" id="GO:0008237">
    <property type="term" value="F:metallopeptidase activity"/>
    <property type="evidence" value="ECO:0007669"/>
    <property type="project" value="InterPro"/>
</dbReference>
<feature type="signal peptide" evidence="1">
    <location>
        <begin position="1"/>
        <end position="18"/>
    </location>
</feature>
<name>A0AAI8VTL9_9PEZI</name>
<accession>A0AAI8VTL9</accession>
<evidence type="ECO:0000256" key="1">
    <source>
        <dbReference type="SAM" id="SignalP"/>
    </source>
</evidence>
<reference evidence="3" key="1">
    <citation type="submission" date="2023-10" db="EMBL/GenBank/DDBJ databases">
        <authorList>
            <person name="Hackl T."/>
        </authorList>
    </citation>
    <scope>NUCLEOTIDE SEQUENCE</scope>
</reference>
<gene>
    <name evidence="3" type="ORF">KHLLAP_LOCUS11292</name>
</gene>
<dbReference type="InterPro" id="IPR024079">
    <property type="entry name" value="MetalloPept_cat_dom_sf"/>
</dbReference>
<proteinExistence type="predicted"/>
<organism evidence="3 4">
    <name type="scientific">Anthostomella pinea</name>
    <dbReference type="NCBI Taxonomy" id="933095"/>
    <lineage>
        <taxon>Eukaryota</taxon>
        <taxon>Fungi</taxon>
        <taxon>Dikarya</taxon>
        <taxon>Ascomycota</taxon>
        <taxon>Pezizomycotina</taxon>
        <taxon>Sordariomycetes</taxon>
        <taxon>Xylariomycetidae</taxon>
        <taxon>Xylariales</taxon>
        <taxon>Xylariaceae</taxon>
        <taxon>Anthostomella</taxon>
    </lineage>
</organism>
<dbReference type="SMART" id="SM00235">
    <property type="entry name" value="ZnMc"/>
    <property type="match status" value="1"/>
</dbReference>
<dbReference type="Gene3D" id="3.40.390.10">
    <property type="entry name" value="Collagenase (Catalytic Domain)"/>
    <property type="match status" value="1"/>
</dbReference>
<evidence type="ECO:0000313" key="3">
    <source>
        <dbReference type="EMBL" id="CAJ2510824.1"/>
    </source>
</evidence>
<keyword evidence="1" id="KW-0732">Signal</keyword>
<comment type="caution">
    <text evidence="3">The sequence shown here is derived from an EMBL/GenBank/DDBJ whole genome shotgun (WGS) entry which is preliminary data.</text>
</comment>
<dbReference type="AlphaFoldDB" id="A0AAI8VTL9"/>
<dbReference type="EMBL" id="CAUWAG010000018">
    <property type="protein sequence ID" value="CAJ2510824.1"/>
    <property type="molecule type" value="Genomic_DNA"/>
</dbReference>